<protein>
    <submittedName>
        <fullName evidence="6">LacI family transcriptional regulator</fullName>
    </submittedName>
</protein>
<feature type="domain" description="HTH lacI-type" evidence="5">
    <location>
        <begin position="4"/>
        <end position="58"/>
    </location>
</feature>
<dbReference type="PANTHER" id="PTHR30146:SF148">
    <property type="entry name" value="HTH-TYPE TRANSCRIPTIONAL REPRESSOR PURR-RELATED"/>
    <property type="match status" value="1"/>
</dbReference>
<evidence type="ECO:0000256" key="4">
    <source>
        <dbReference type="ARBA" id="ARBA00023163"/>
    </source>
</evidence>
<evidence type="ECO:0000256" key="1">
    <source>
        <dbReference type="ARBA" id="ARBA00022491"/>
    </source>
</evidence>
<dbReference type="PROSITE" id="PS50932">
    <property type="entry name" value="HTH_LACI_2"/>
    <property type="match status" value="1"/>
</dbReference>
<organism evidence="6 7">
    <name type="scientific">Flavimobilis soli</name>
    <dbReference type="NCBI Taxonomy" id="442709"/>
    <lineage>
        <taxon>Bacteria</taxon>
        <taxon>Bacillati</taxon>
        <taxon>Actinomycetota</taxon>
        <taxon>Actinomycetes</taxon>
        <taxon>Micrococcales</taxon>
        <taxon>Jonesiaceae</taxon>
        <taxon>Flavimobilis</taxon>
    </lineage>
</organism>
<comment type="caution">
    <text evidence="6">The sequence shown here is derived from an EMBL/GenBank/DDBJ whole genome shotgun (WGS) entry which is preliminary data.</text>
</comment>
<dbReference type="InterPro" id="IPR000843">
    <property type="entry name" value="HTH_LacI"/>
</dbReference>
<dbReference type="Pfam" id="PF00356">
    <property type="entry name" value="LacI"/>
    <property type="match status" value="1"/>
</dbReference>
<keyword evidence="2" id="KW-0805">Transcription regulation</keyword>
<keyword evidence="1" id="KW-0678">Repressor</keyword>
<name>A0A2A9EEN9_9MICO</name>
<dbReference type="SUPFAM" id="SSF53822">
    <property type="entry name" value="Periplasmic binding protein-like I"/>
    <property type="match status" value="1"/>
</dbReference>
<dbReference type="SMART" id="SM00354">
    <property type="entry name" value="HTH_LACI"/>
    <property type="match status" value="1"/>
</dbReference>
<sequence length="375" mass="39585">MRPVTLQDVAKFAGVSVATASRVLSGHPSTSVDARTRVAEAATELGFRPNAQARALRKTRTESIGVVVSDIRNPFFAEIAHTAEQTAGGAGLAIILCNANESTQQQDRYIDLLIAHRADGIVIAPQGDGSGALREIVRLGIPTVFVDRTIDGFDVPSITSDSLGGIAQAVEHLVNLGHHRIGCIAGPQSTSTGRERLVAFSDAVKKHGADQDTALVYEGDFQVASGVAGARRLLDLACPPTALIAADSLMTLGALHVCQDRAISIPDELSIVGYDDIEAFRLIDPPVTVVAHDPARTGELAVELLTRMFDGETPESVVLDAHLVVRGSTGPAPLRRDVPAPAALELEAPSNVRDLPPPQLPVHPMHVDDVARLLS</sequence>
<accession>A0A2A9EEN9</accession>
<evidence type="ECO:0000256" key="3">
    <source>
        <dbReference type="ARBA" id="ARBA00023125"/>
    </source>
</evidence>
<dbReference type="InterPro" id="IPR010982">
    <property type="entry name" value="Lambda_DNA-bd_dom_sf"/>
</dbReference>
<keyword evidence="4" id="KW-0804">Transcription</keyword>
<keyword evidence="7" id="KW-1185">Reference proteome</keyword>
<dbReference type="PANTHER" id="PTHR30146">
    <property type="entry name" value="LACI-RELATED TRANSCRIPTIONAL REPRESSOR"/>
    <property type="match status" value="1"/>
</dbReference>
<dbReference type="Pfam" id="PF13377">
    <property type="entry name" value="Peripla_BP_3"/>
    <property type="match status" value="1"/>
</dbReference>
<proteinExistence type="predicted"/>
<dbReference type="RefSeq" id="WP_098458123.1">
    <property type="nucleotide sequence ID" value="NZ_PDJH01000001.1"/>
</dbReference>
<dbReference type="CDD" id="cd01392">
    <property type="entry name" value="HTH_LacI"/>
    <property type="match status" value="1"/>
</dbReference>
<evidence type="ECO:0000313" key="7">
    <source>
        <dbReference type="Proteomes" id="UP000221394"/>
    </source>
</evidence>
<dbReference type="GO" id="GO:0003700">
    <property type="term" value="F:DNA-binding transcription factor activity"/>
    <property type="evidence" value="ECO:0007669"/>
    <property type="project" value="TreeGrafter"/>
</dbReference>
<dbReference type="InterPro" id="IPR028082">
    <property type="entry name" value="Peripla_BP_I"/>
</dbReference>
<dbReference type="PROSITE" id="PS00356">
    <property type="entry name" value="HTH_LACI_1"/>
    <property type="match status" value="1"/>
</dbReference>
<dbReference type="EMBL" id="PDJH01000001">
    <property type="protein sequence ID" value="PFG37011.1"/>
    <property type="molecule type" value="Genomic_DNA"/>
</dbReference>
<keyword evidence="3" id="KW-0238">DNA-binding</keyword>
<dbReference type="AlphaFoldDB" id="A0A2A9EEN9"/>
<reference evidence="6 7" key="1">
    <citation type="submission" date="2017-10" db="EMBL/GenBank/DDBJ databases">
        <title>Sequencing the genomes of 1000 actinobacteria strains.</title>
        <authorList>
            <person name="Klenk H.-P."/>
        </authorList>
    </citation>
    <scope>NUCLEOTIDE SEQUENCE [LARGE SCALE GENOMIC DNA]</scope>
    <source>
        <strain evidence="6 7">DSM 21574</strain>
    </source>
</reference>
<evidence type="ECO:0000259" key="5">
    <source>
        <dbReference type="PROSITE" id="PS50932"/>
    </source>
</evidence>
<dbReference type="SUPFAM" id="SSF47413">
    <property type="entry name" value="lambda repressor-like DNA-binding domains"/>
    <property type="match status" value="1"/>
</dbReference>
<dbReference type="Proteomes" id="UP000221394">
    <property type="component" value="Unassembled WGS sequence"/>
</dbReference>
<gene>
    <name evidence="6" type="ORF">ATL41_1755</name>
</gene>
<dbReference type="InterPro" id="IPR046335">
    <property type="entry name" value="LacI/GalR-like_sensor"/>
</dbReference>
<dbReference type="OrthoDB" id="37081at2"/>
<dbReference type="GO" id="GO:0000976">
    <property type="term" value="F:transcription cis-regulatory region binding"/>
    <property type="evidence" value="ECO:0007669"/>
    <property type="project" value="TreeGrafter"/>
</dbReference>
<dbReference type="Gene3D" id="3.40.50.2300">
    <property type="match status" value="2"/>
</dbReference>
<evidence type="ECO:0000256" key="2">
    <source>
        <dbReference type="ARBA" id="ARBA00023015"/>
    </source>
</evidence>
<dbReference type="Gene3D" id="1.10.260.40">
    <property type="entry name" value="lambda repressor-like DNA-binding domains"/>
    <property type="match status" value="1"/>
</dbReference>
<evidence type="ECO:0000313" key="6">
    <source>
        <dbReference type="EMBL" id="PFG37011.1"/>
    </source>
</evidence>